<dbReference type="RefSeq" id="WP_064521560.1">
    <property type="nucleotide sequence ID" value="NZ_CXOI01000085.1"/>
</dbReference>
<keyword evidence="4 6" id="KW-1133">Transmembrane helix</keyword>
<feature type="transmembrane region" description="Helical" evidence="6">
    <location>
        <begin position="229"/>
        <end position="249"/>
    </location>
</feature>
<dbReference type="EMBL" id="CXOI01000085">
    <property type="protein sequence ID" value="CTP92806.1"/>
    <property type="molecule type" value="Genomic_DNA"/>
</dbReference>
<feature type="transmembrane region" description="Helical" evidence="6">
    <location>
        <begin position="75"/>
        <end position="97"/>
    </location>
</feature>
<dbReference type="AlphaFoldDB" id="A0A0K3A3U5"/>
<feature type="domain" description="MASE1" evidence="7">
    <location>
        <begin position="8"/>
        <end position="275"/>
    </location>
</feature>
<dbReference type="Proteomes" id="UP000046187">
    <property type="component" value="Unassembled WGS sequence"/>
</dbReference>
<reference evidence="9" key="1">
    <citation type="submission" date="2015-07" db="EMBL/GenBank/DDBJ databases">
        <authorList>
            <person name="Wibberg D."/>
        </authorList>
    </citation>
    <scope>NUCLEOTIDE SEQUENCE [LARGE SCALE GENOMIC DNA]</scope>
</reference>
<feature type="transmembrane region" description="Helical" evidence="6">
    <location>
        <begin position="145"/>
        <end position="166"/>
    </location>
</feature>
<dbReference type="GO" id="GO:0005886">
    <property type="term" value="C:plasma membrane"/>
    <property type="evidence" value="ECO:0007669"/>
    <property type="project" value="UniProtKB-SubCell"/>
</dbReference>
<feature type="transmembrane region" description="Helical" evidence="6">
    <location>
        <begin position="6"/>
        <end position="23"/>
    </location>
</feature>
<organism evidence="8 9">
    <name type="scientific">Xanthomonas graminis pv. arrhenatheri LMG 727</name>
    <dbReference type="NCBI Taxonomy" id="1195923"/>
    <lineage>
        <taxon>Bacteria</taxon>
        <taxon>Pseudomonadati</taxon>
        <taxon>Pseudomonadota</taxon>
        <taxon>Gammaproteobacteria</taxon>
        <taxon>Lysobacterales</taxon>
        <taxon>Lysobacteraceae</taxon>
        <taxon>Xanthomonas</taxon>
        <taxon>Xanthomonas translucens group</taxon>
        <taxon>Xanthomonas graminis</taxon>
    </lineage>
</organism>
<protein>
    <recommendedName>
        <fullName evidence="7">MASE1 domain-containing protein</fullName>
    </recommendedName>
</protein>
<gene>
    <name evidence="8" type="ORF">XTALMG727_3895</name>
</gene>
<evidence type="ECO:0000256" key="6">
    <source>
        <dbReference type="SAM" id="Phobius"/>
    </source>
</evidence>
<dbReference type="Pfam" id="PF05231">
    <property type="entry name" value="MASE1"/>
    <property type="match status" value="1"/>
</dbReference>
<evidence type="ECO:0000313" key="8">
    <source>
        <dbReference type="EMBL" id="CTP92806.1"/>
    </source>
</evidence>
<evidence type="ECO:0000313" key="9">
    <source>
        <dbReference type="Proteomes" id="UP000046187"/>
    </source>
</evidence>
<dbReference type="InterPro" id="IPR007895">
    <property type="entry name" value="MASE1"/>
</dbReference>
<accession>A0A0K3A3U5</accession>
<proteinExistence type="predicted"/>
<evidence type="ECO:0000259" key="7">
    <source>
        <dbReference type="Pfam" id="PF05231"/>
    </source>
</evidence>
<keyword evidence="9" id="KW-1185">Reference proteome</keyword>
<name>A0A0K3A3U5_9XANT</name>
<evidence type="ECO:0000256" key="4">
    <source>
        <dbReference type="ARBA" id="ARBA00022989"/>
    </source>
</evidence>
<keyword evidence="3 6" id="KW-0812">Transmembrane</keyword>
<evidence type="ECO:0000256" key="3">
    <source>
        <dbReference type="ARBA" id="ARBA00022692"/>
    </source>
</evidence>
<keyword evidence="2" id="KW-1003">Cell membrane</keyword>
<evidence type="ECO:0000256" key="5">
    <source>
        <dbReference type="ARBA" id="ARBA00023136"/>
    </source>
</evidence>
<feature type="transmembrane region" description="Helical" evidence="6">
    <location>
        <begin position="261"/>
        <end position="283"/>
    </location>
</feature>
<comment type="subcellular location">
    <subcellularLocation>
        <location evidence="1">Cell membrane</location>
        <topology evidence="1">Multi-pass membrane protein</topology>
    </subcellularLocation>
</comment>
<evidence type="ECO:0000256" key="2">
    <source>
        <dbReference type="ARBA" id="ARBA00022475"/>
    </source>
</evidence>
<keyword evidence="5 6" id="KW-0472">Membrane</keyword>
<evidence type="ECO:0000256" key="1">
    <source>
        <dbReference type="ARBA" id="ARBA00004651"/>
    </source>
</evidence>
<sequence>MAAKDFARGCLLSIVYCAVFLLLRRWSVDQWYLPAGLRLVTLLLMPWRQWPYLLIGDIAAVLMLRVPMVEVRGYTLAWAYVSAFFYMPIVSLLPLIARSHIPNLTHKNHWLLALALMMAIWGSCCSLAFNAVLGGPQVSAVWQTLVKYTLGDFLGMLMLLLPALLWQRRPRSEKEAAALLRHAVWTLAAVGALFVAIALSTDVLLKQLLMLALISPAIGLTLRHGWRGAALGIVVVNVAVALSLPKVSIDGYFSADVFNVQLLLSAVAIGLVAFGTQLSAAYANARSFSQSRDQALQMAHSGYLSSERAMRNRVAEYTDINVQLNRLRRNAITYLRTRGHYAAAMEMTRNGLIQARLLDNYVDVLYPLAIETHGLYHVLASVSLANKCDTEFRCRLLGDPRRMSVGLQLAAYRCLLNAVEFLPLARRHLVKARVWQSRGRLGVAVQLIADASVLDAVPRGDETLEGEFLDRLTTHGGTCRRRHALSLSFLVSEPVQDRISSRML</sequence>
<feature type="transmembrane region" description="Helical" evidence="6">
    <location>
        <begin position="109"/>
        <end position="133"/>
    </location>
</feature>
<feature type="transmembrane region" description="Helical" evidence="6">
    <location>
        <begin position="178"/>
        <end position="198"/>
    </location>
</feature>